<organism evidence="2">
    <name type="scientific">marine sediment metagenome</name>
    <dbReference type="NCBI Taxonomy" id="412755"/>
    <lineage>
        <taxon>unclassified sequences</taxon>
        <taxon>metagenomes</taxon>
        <taxon>ecological metagenomes</taxon>
    </lineage>
</organism>
<protein>
    <recommendedName>
        <fullName evidence="1">BAAT/Acyl-CoA thioester hydrolase C-terminal domain-containing protein</fullName>
    </recommendedName>
</protein>
<dbReference type="InterPro" id="IPR029058">
    <property type="entry name" value="AB_hydrolase_fold"/>
</dbReference>
<accession>A0A0F9KBF9</accession>
<name>A0A0F9KBF9_9ZZZZ</name>
<feature type="domain" description="BAAT/Acyl-CoA thioester hydrolase C-terminal" evidence="1">
    <location>
        <begin position="6"/>
        <end position="52"/>
    </location>
</feature>
<sequence length="115" mass="11597">MVDVATAIEYLKTRSAVNADAIGVVGASVGGNLAYVTSGAFPEVRATVSMSPNANPQGGVLLGSDISGFSPRAVLFMSDETEAADAETLAATVAEPVDVIVYEGEAAHGVQLLAN</sequence>
<evidence type="ECO:0000259" key="1">
    <source>
        <dbReference type="Pfam" id="PF08840"/>
    </source>
</evidence>
<dbReference type="Pfam" id="PF08840">
    <property type="entry name" value="BAAT_C"/>
    <property type="match status" value="1"/>
</dbReference>
<gene>
    <name evidence="2" type="ORF">LCGC14_1655290</name>
</gene>
<dbReference type="AlphaFoldDB" id="A0A0F9KBF9"/>
<dbReference type="EMBL" id="LAZR01013978">
    <property type="protein sequence ID" value="KKM19473.1"/>
    <property type="molecule type" value="Genomic_DNA"/>
</dbReference>
<comment type="caution">
    <text evidence="2">The sequence shown here is derived from an EMBL/GenBank/DDBJ whole genome shotgun (WGS) entry which is preliminary data.</text>
</comment>
<dbReference type="SUPFAM" id="SSF53474">
    <property type="entry name" value="alpha/beta-Hydrolases"/>
    <property type="match status" value="1"/>
</dbReference>
<reference evidence="2" key="1">
    <citation type="journal article" date="2015" name="Nature">
        <title>Complex archaea that bridge the gap between prokaryotes and eukaryotes.</title>
        <authorList>
            <person name="Spang A."/>
            <person name="Saw J.H."/>
            <person name="Jorgensen S.L."/>
            <person name="Zaremba-Niedzwiedzka K."/>
            <person name="Martijn J."/>
            <person name="Lind A.E."/>
            <person name="van Eijk R."/>
            <person name="Schleper C."/>
            <person name="Guy L."/>
            <person name="Ettema T.J."/>
        </authorList>
    </citation>
    <scope>NUCLEOTIDE SEQUENCE</scope>
</reference>
<feature type="non-terminal residue" evidence="2">
    <location>
        <position position="115"/>
    </location>
</feature>
<proteinExistence type="predicted"/>
<dbReference type="InterPro" id="IPR014940">
    <property type="entry name" value="BAAT_C"/>
</dbReference>
<evidence type="ECO:0000313" key="2">
    <source>
        <dbReference type="EMBL" id="KKM19473.1"/>
    </source>
</evidence>
<dbReference type="Gene3D" id="3.40.50.1820">
    <property type="entry name" value="alpha/beta hydrolase"/>
    <property type="match status" value="1"/>
</dbReference>